<keyword evidence="1" id="KW-1133">Transmembrane helix</keyword>
<dbReference type="Proteomes" id="UP000295388">
    <property type="component" value="Unassembled WGS sequence"/>
</dbReference>
<sequence>MSTLSRPFYGRVGAVNSVATFLVGVAIFVGILGIVVPVLPGALLSLAAILIWALEVQSATGWTVLAAAVVLIGASQVVKYIVPERRLRESGVPRRSMFVGVVLGIVGFFLIPVVGMFVGFPIGVYVSERQRIGNHDEAWTSTKHALRATGLSVLIEFIGTSLAAAVWLVAVLFLV</sequence>
<accession>A0A4R6K9Z5</accession>
<name>A0A4R6K9Z5_9ACTN</name>
<dbReference type="EMBL" id="SNWQ01000016">
    <property type="protein sequence ID" value="TDO44315.1"/>
    <property type="molecule type" value="Genomic_DNA"/>
</dbReference>
<proteinExistence type="predicted"/>
<keyword evidence="3" id="KW-1185">Reference proteome</keyword>
<evidence type="ECO:0000256" key="1">
    <source>
        <dbReference type="SAM" id="Phobius"/>
    </source>
</evidence>
<protein>
    <recommendedName>
        <fullName evidence="4">DUF456 domain-containing protein</fullName>
    </recommendedName>
</protein>
<comment type="caution">
    <text evidence="2">The sequence shown here is derived from an EMBL/GenBank/DDBJ whole genome shotgun (WGS) entry which is preliminary data.</text>
</comment>
<feature type="transmembrane region" description="Helical" evidence="1">
    <location>
        <begin position="146"/>
        <end position="174"/>
    </location>
</feature>
<feature type="transmembrane region" description="Helical" evidence="1">
    <location>
        <begin position="98"/>
        <end position="126"/>
    </location>
</feature>
<dbReference type="InterPro" id="IPR007403">
    <property type="entry name" value="DUF456"/>
</dbReference>
<organism evidence="2 3">
    <name type="scientific">Kribbella caucasensis</name>
    <dbReference type="NCBI Taxonomy" id="2512215"/>
    <lineage>
        <taxon>Bacteria</taxon>
        <taxon>Bacillati</taxon>
        <taxon>Actinomycetota</taxon>
        <taxon>Actinomycetes</taxon>
        <taxon>Propionibacteriales</taxon>
        <taxon>Kribbellaceae</taxon>
        <taxon>Kribbella</taxon>
    </lineage>
</organism>
<feature type="transmembrane region" description="Helical" evidence="1">
    <location>
        <begin position="21"/>
        <end position="54"/>
    </location>
</feature>
<dbReference type="Pfam" id="PF04306">
    <property type="entry name" value="DUF456"/>
    <property type="match status" value="1"/>
</dbReference>
<evidence type="ECO:0000313" key="2">
    <source>
        <dbReference type="EMBL" id="TDO44315.1"/>
    </source>
</evidence>
<keyword evidence="1" id="KW-0472">Membrane</keyword>
<keyword evidence="1" id="KW-0812">Transmembrane</keyword>
<evidence type="ECO:0008006" key="4">
    <source>
        <dbReference type="Google" id="ProtNLM"/>
    </source>
</evidence>
<dbReference type="AlphaFoldDB" id="A0A4R6K9Z5"/>
<reference evidence="2 3" key="1">
    <citation type="submission" date="2019-03" db="EMBL/GenBank/DDBJ databases">
        <title>Genomic Encyclopedia of Type Strains, Phase III (KMG-III): the genomes of soil and plant-associated and newly described type strains.</title>
        <authorList>
            <person name="Whitman W."/>
        </authorList>
    </citation>
    <scope>NUCLEOTIDE SEQUENCE [LARGE SCALE GENOMIC DNA]</scope>
    <source>
        <strain evidence="2 3">VKM Ac-2527</strain>
    </source>
</reference>
<feature type="transmembrane region" description="Helical" evidence="1">
    <location>
        <begin position="60"/>
        <end position="78"/>
    </location>
</feature>
<evidence type="ECO:0000313" key="3">
    <source>
        <dbReference type="Proteomes" id="UP000295388"/>
    </source>
</evidence>
<gene>
    <name evidence="2" type="ORF">EV643_116127</name>
</gene>